<gene>
    <name evidence="2" type="ORF">ALC62_06455</name>
</gene>
<dbReference type="PANTHER" id="PTHR22876">
    <property type="entry name" value="ZGC:101016"/>
    <property type="match status" value="1"/>
</dbReference>
<evidence type="ECO:0000313" key="3">
    <source>
        <dbReference type="Proteomes" id="UP000078542"/>
    </source>
</evidence>
<dbReference type="InterPro" id="IPR019351">
    <property type="entry name" value="DUF2039"/>
</dbReference>
<dbReference type="Proteomes" id="UP000078542">
    <property type="component" value="Unassembled WGS sequence"/>
</dbReference>
<organism evidence="2 3">
    <name type="scientific">Cyphomyrmex costatus</name>
    <dbReference type="NCBI Taxonomy" id="456900"/>
    <lineage>
        <taxon>Eukaryota</taxon>
        <taxon>Metazoa</taxon>
        <taxon>Ecdysozoa</taxon>
        <taxon>Arthropoda</taxon>
        <taxon>Hexapoda</taxon>
        <taxon>Insecta</taxon>
        <taxon>Pterygota</taxon>
        <taxon>Neoptera</taxon>
        <taxon>Endopterygota</taxon>
        <taxon>Hymenoptera</taxon>
        <taxon>Apocrita</taxon>
        <taxon>Aculeata</taxon>
        <taxon>Formicoidea</taxon>
        <taxon>Formicidae</taxon>
        <taxon>Myrmicinae</taxon>
        <taxon>Cyphomyrmex</taxon>
    </lineage>
</organism>
<accession>A0A195CPL9</accession>
<dbReference type="Pfam" id="PF10217">
    <property type="entry name" value="DUF2039"/>
    <property type="match status" value="1"/>
</dbReference>
<keyword evidence="3" id="KW-1185">Reference proteome</keyword>
<feature type="region of interest" description="Disordered" evidence="1">
    <location>
        <begin position="148"/>
        <end position="177"/>
    </location>
</feature>
<feature type="compositionally biased region" description="Basic and acidic residues" evidence="1">
    <location>
        <begin position="164"/>
        <end position="177"/>
    </location>
</feature>
<dbReference type="STRING" id="456900.A0A195CPL9"/>
<evidence type="ECO:0000313" key="2">
    <source>
        <dbReference type="EMBL" id="KYN02656.1"/>
    </source>
</evidence>
<protein>
    <submittedName>
        <fullName evidence="2">Uncharacterized protein C9orf85 like protein</fullName>
    </submittedName>
</protein>
<proteinExistence type="predicted"/>
<sequence>MSCQKGNANRSRPQKYQNQKSFKNDLYDKSQKIKQINSTQVTNVCERCKKIIEWKIKYKKYKVLKAAMKCIKCEQKTVKHSYHNICLPCAKQQEICSKCGQKTEIVEGIYSKEEQMKLDAEFKTILKTMSERKRRTLLRYMNQQLIKSKENNGKKPSTSGLNTDTDKIDSKNRNGDETNLKREDLLMKIKSLAIIEDDNIDSDIDEEEIDHLDNDIYNLCDKIFSK</sequence>
<evidence type="ECO:0000256" key="1">
    <source>
        <dbReference type="SAM" id="MobiDB-lite"/>
    </source>
</evidence>
<name>A0A195CPL9_9HYME</name>
<feature type="compositionally biased region" description="Polar residues" evidence="1">
    <location>
        <begin position="154"/>
        <end position="163"/>
    </location>
</feature>
<reference evidence="2 3" key="1">
    <citation type="submission" date="2016-03" db="EMBL/GenBank/DDBJ databases">
        <title>Cyphomyrmex costatus WGS genome.</title>
        <authorList>
            <person name="Nygaard S."/>
            <person name="Hu H."/>
            <person name="Boomsma J."/>
            <person name="Zhang G."/>
        </authorList>
    </citation>
    <scope>NUCLEOTIDE SEQUENCE [LARGE SCALE GENOMIC DNA]</scope>
    <source>
        <strain evidence="2">MS0001</strain>
        <tissue evidence="2">Whole body</tissue>
    </source>
</reference>
<dbReference type="EMBL" id="KQ977444">
    <property type="protein sequence ID" value="KYN02656.1"/>
    <property type="molecule type" value="Genomic_DNA"/>
</dbReference>
<dbReference type="PANTHER" id="PTHR22876:SF5">
    <property type="entry name" value="CHROMOSOME 9 OPEN READING FRAME 85"/>
    <property type="match status" value="1"/>
</dbReference>
<feature type="region of interest" description="Disordered" evidence="1">
    <location>
        <begin position="1"/>
        <end position="20"/>
    </location>
</feature>
<dbReference type="AlphaFoldDB" id="A0A195CPL9"/>